<keyword evidence="3" id="KW-1185">Reference proteome</keyword>
<dbReference type="RefSeq" id="WP_136579226.1">
    <property type="nucleotide sequence ID" value="NZ_STFF01000006.1"/>
</dbReference>
<name>A0A4V4H0C3_9BACT</name>
<dbReference type="AlphaFoldDB" id="A0A4V4H0C3"/>
<feature type="domain" description="Bulb-type lectin" evidence="1">
    <location>
        <begin position="267"/>
        <end position="375"/>
    </location>
</feature>
<evidence type="ECO:0000313" key="2">
    <source>
        <dbReference type="EMBL" id="THU35986.1"/>
    </source>
</evidence>
<sequence length="377" mass="40971">MISTNQLRYVIYFLLITAVWGCAKDKTAITEQMTHAINEDHPVFQQMIKAGFDKKNIVEYADRFVAEEDIIFYKKEPIAAGEHMTEQARTPYLVSASYNNVTVFLNTASFGSIGTNLSNALNAAIASYNAIGTGIAFTRVASASGALIQIVRNNGIGANVCGQAGFPFSNGQPFNIININESFLVSSGYSSQSQLTLLLAHEMGHCIGLRHTNWQVLGEGFAPTIGATPLTDASSAMNGATCGAFWAGLSANDITALRILYSSTNLGAVLNSNAVMYTNQYLKSTDGRFMLILQTDGNLVLYFYNTFLWHTNTVNPAVNRLNMQGDGNLVLYDSYSTPYFNTGTSAYPGAYVVLQNDGNLVIYQGGVFRWQSGTCCH</sequence>
<dbReference type="GO" id="GO:0008237">
    <property type="term" value="F:metallopeptidase activity"/>
    <property type="evidence" value="ECO:0007669"/>
    <property type="project" value="InterPro"/>
</dbReference>
<dbReference type="OrthoDB" id="626541at2"/>
<dbReference type="SUPFAM" id="SSF51110">
    <property type="entry name" value="alpha-D-mannose-specific plant lectins"/>
    <property type="match status" value="1"/>
</dbReference>
<protein>
    <recommendedName>
        <fullName evidence="1">Bulb-type lectin domain-containing protein</fullName>
    </recommendedName>
</protein>
<dbReference type="SUPFAM" id="SSF55486">
    <property type="entry name" value="Metalloproteases ('zincins'), catalytic domain"/>
    <property type="match status" value="1"/>
</dbReference>
<organism evidence="2 3">
    <name type="scientific">Niastella caeni</name>
    <dbReference type="NCBI Taxonomy" id="2569763"/>
    <lineage>
        <taxon>Bacteria</taxon>
        <taxon>Pseudomonadati</taxon>
        <taxon>Bacteroidota</taxon>
        <taxon>Chitinophagia</taxon>
        <taxon>Chitinophagales</taxon>
        <taxon>Chitinophagaceae</taxon>
        <taxon>Niastella</taxon>
    </lineage>
</organism>
<dbReference type="InterPro" id="IPR024653">
    <property type="entry name" value="Peptidase_M10/M27/M57"/>
</dbReference>
<dbReference type="InterPro" id="IPR001480">
    <property type="entry name" value="Bulb-type_lectin_dom"/>
</dbReference>
<dbReference type="InterPro" id="IPR036426">
    <property type="entry name" value="Bulb-type_lectin_dom_sf"/>
</dbReference>
<proteinExistence type="predicted"/>
<dbReference type="CDD" id="cd00028">
    <property type="entry name" value="B_lectin"/>
    <property type="match status" value="1"/>
</dbReference>
<dbReference type="Proteomes" id="UP000306918">
    <property type="component" value="Unassembled WGS sequence"/>
</dbReference>
<gene>
    <name evidence="2" type="ORF">FAM09_21600</name>
</gene>
<dbReference type="SMART" id="SM00108">
    <property type="entry name" value="B_lectin"/>
    <property type="match status" value="1"/>
</dbReference>
<reference evidence="2 3" key="1">
    <citation type="submission" date="2019-04" db="EMBL/GenBank/DDBJ databases">
        <title>Niastella caeni sp. nov., isolated from activated sludge.</title>
        <authorList>
            <person name="Sheng M."/>
        </authorList>
    </citation>
    <scope>NUCLEOTIDE SEQUENCE [LARGE SCALE GENOMIC DNA]</scope>
    <source>
        <strain evidence="2 3">HX-2-15</strain>
    </source>
</reference>
<dbReference type="PROSITE" id="PS50927">
    <property type="entry name" value="BULB_LECTIN"/>
    <property type="match status" value="1"/>
</dbReference>
<dbReference type="InterPro" id="IPR024079">
    <property type="entry name" value="MetalloPept_cat_dom_sf"/>
</dbReference>
<evidence type="ECO:0000259" key="1">
    <source>
        <dbReference type="PROSITE" id="PS50927"/>
    </source>
</evidence>
<dbReference type="Gene3D" id="2.90.10.10">
    <property type="entry name" value="Bulb-type lectin domain"/>
    <property type="match status" value="2"/>
</dbReference>
<dbReference type="Gene3D" id="3.40.390.10">
    <property type="entry name" value="Collagenase (Catalytic Domain)"/>
    <property type="match status" value="1"/>
</dbReference>
<evidence type="ECO:0000313" key="3">
    <source>
        <dbReference type="Proteomes" id="UP000306918"/>
    </source>
</evidence>
<accession>A0A4V4H0C3</accession>
<dbReference type="EMBL" id="STFF01000006">
    <property type="protein sequence ID" value="THU35986.1"/>
    <property type="molecule type" value="Genomic_DNA"/>
</dbReference>
<comment type="caution">
    <text evidence="2">The sequence shown here is derived from an EMBL/GenBank/DDBJ whole genome shotgun (WGS) entry which is preliminary data.</text>
</comment>
<dbReference type="Pfam" id="PF12388">
    <property type="entry name" value="Peptidase_M57"/>
    <property type="match status" value="1"/>
</dbReference>